<name>A0A644VUA0_9ZZZZ</name>
<keyword evidence="1" id="KW-1133">Transmembrane helix</keyword>
<feature type="transmembrane region" description="Helical" evidence="1">
    <location>
        <begin position="130"/>
        <end position="148"/>
    </location>
</feature>
<dbReference type="EMBL" id="VSSQ01000450">
    <property type="protein sequence ID" value="MPL95004.1"/>
    <property type="molecule type" value="Genomic_DNA"/>
</dbReference>
<dbReference type="AlphaFoldDB" id="A0A644VUA0"/>
<gene>
    <name evidence="2" type="ORF">SDC9_41167</name>
</gene>
<proteinExistence type="predicted"/>
<protein>
    <submittedName>
        <fullName evidence="2">Uncharacterized protein</fullName>
    </submittedName>
</protein>
<feature type="transmembrane region" description="Helical" evidence="1">
    <location>
        <begin position="195"/>
        <end position="217"/>
    </location>
</feature>
<sequence length="442" mass="52149">MEYKIIERNYWHRPIKEITLGFMLNCMTFNLLGLNYILPTISVVLLYSGFRDLRIENKELNRAWIFSIINIVFHMLNLIYISTPLNIIFENNIIIAFISISFQIIFLIIFRKGIKKVFNNSNVIQKRDPILKIIIFKIIVFICAITNLGEIWIIVIPIIIYYFYIFRLLYKLSYDLETINYKLLEKNKRISNKKFLFIYSTICIFIVGVCCIISNHIKLDSSEVIEVKEFGTRNMLIDKGIPIEIVKDIEDKDIIKLKNLVNAEVFSENLNFKSILNKDRSKLKVTTIFFELIDNEIYTIEYFNWGEEGSYWQNGFAISNTWPLELVNGKILYEKDGINYFAEIPRLNEGMIKSINVFGDERQDNKITGAINYPYNSKKQRGYIFYKIGVQKGTISGANIVNYINYNHPFRIPYTEIEKENIMFSDNLRQHYTNFTIKLSDE</sequence>
<feature type="transmembrane region" description="Helical" evidence="1">
    <location>
        <begin position="62"/>
        <end position="81"/>
    </location>
</feature>
<evidence type="ECO:0000256" key="1">
    <source>
        <dbReference type="SAM" id="Phobius"/>
    </source>
</evidence>
<feature type="transmembrane region" description="Helical" evidence="1">
    <location>
        <begin position="29"/>
        <end position="50"/>
    </location>
</feature>
<accession>A0A644VUA0</accession>
<evidence type="ECO:0000313" key="2">
    <source>
        <dbReference type="EMBL" id="MPL95004.1"/>
    </source>
</evidence>
<organism evidence="2">
    <name type="scientific">bioreactor metagenome</name>
    <dbReference type="NCBI Taxonomy" id="1076179"/>
    <lineage>
        <taxon>unclassified sequences</taxon>
        <taxon>metagenomes</taxon>
        <taxon>ecological metagenomes</taxon>
    </lineage>
</organism>
<comment type="caution">
    <text evidence="2">The sequence shown here is derived from an EMBL/GenBank/DDBJ whole genome shotgun (WGS) entry which is preliminary data.</text>
</comment>
<keyword evidence="1" id="KW-0812">Transmembrane</keyword>
<feature type="transmembrane region" description="Helical" evidence="1">
    <location>
        <begin position="154"/>
        <end position="174"/>
    </location>
</feature>
<reference evidence="2" key="1">
    <citation type="submission" date="2019-08" db="EMBL/GenBank/DDBJ databases">
        <authorList>
            <person name="Kucharzyk K."/>
            <person name="Murdoch R.W."/>
            <person name="Higgins S."/>
            <person name="Loffler F."/>
        </authorList>
    </citation>
    <scope>NUCLEOTIDE SEQUENCE</scope>
</reference>
<feature type="transmembrane region" description="Helical" evidence="1">
    <location>
        <begin position="93"/>
        <end position="110"/>
    </location>
</feature>
<keyword evidence="1" id="KW-0472">Membrane</keyword>